<feature type="region of interest" description="Disordered" evidence="1">
    <location>
        <begin position="238"/>
        <end position="262"/>
    </location>
</feature>
<reference evidence="2 4" key="1">
    <citation type="journal article" date="2010" name="BMC Genomics">
        <title>Combination of measures distinguishes pre-miRNAs from other stem-loops in the genome of the newly sequenced Anopheles darlingi.</title>
        <authorList>
            <person name="Mendes N.D."/>
            <person name="Freitas A.T."/>
            <person name="Vasconcelos A.T."/>
            <person name="Sagot M.F."/>
        </authorList>
    </citation>
    <scope>NUCLEOTIDE SEQUENCE</scope>
</reference>
<evidence type="ECO:0000313" key="4">
    <source>
        <dbReference type="Proteomes" id="UP000000673"/>
    </source>
</evidence>
<dbReference type="VEuPathDB" id="VectorBase:ADAR2_006844"/>
<dbReference type="VEuPathDB" id="VectorBase:ADAC002270"/>
<dbReference type="EnsemblMetazoa" id="ADAC002270-RA">
    <property type="protein sequence ID" value="ADAC002270-PA"/>
    <property type="gene ID" value="ADAC002270"/>
</dbReference>
<organism evidence="2">
    <name type="scientific">Anopheles darlingi</name>
    <name type="common">Mosquito</name>
    <dbReference type="NCBI Taxonomy" id="43151"/>
    <lineage>
        <taxon>Eukaryota</taxon>
        <taxon>Metazoa</taxon>
        <taxon>Ecdysozoa</taxon>
        <taxon>Arthropoda</taxon>
        <taxon>Hexapoda</taxon>
        <taxon>Insecta</taxon>
        <taxon>Pterygota</taxon>
        <taxon>Neoptera</taxon>
        <taxon>Endopterygota</taxon>
        <taxon>Diptera</taxon>
        <taxon>Nematocera</taxon>
        <taxon>Culicoidea</taxon>
        <taxon>Culicidae</taxon>
        <taxon>Anophelinae</taxon>
        <taxon>Anopheles</taxon>
    </lineage>
</organism>
<reference evidence="2" key="3">
    <citation type="journal article" date="2013" name="Nucleic Acids Res.">
        <title>The genome of Anopheles darlingi, the main neotropical malaria vector.</title>
        <authorList>
            <person name="Marinotti O."/>
            <person name="Cerqueira G.C."/>
            <person name="de Almeida L.G."/>
            <person name="Ferro M.I."/>
            <person name="Loreto E.L."/>
            <person name="Zaha A."/>
            <person name="Teixeira S.M."/>
            <person name="Wespiser A.R."/>
            <person name="Almeida E Silva A."/>
            <person name="Schlindwein A.D."/>
            <person name="Pacheco A.C."/>
            <person name="Silva A.L."/>
            <person name="Graveley B.R."/>
            <person name="Walenz B.P."/>
            <person name="Lima Bde A."/>
            <person name="Ribeiro C.A."/>
            <person name="Nunes-Silva C.G."/>
            <person name="de Carvalho C.R."/>
            <person name="Soares C.M."/>
            <person name="de Menezes C.B."/>
            <person name="Matiolli C."/>
            <person name="Caffrey D."/>
            <person name="Araujo D.A."/>
            <person name="de Oliveira D.M."/>
            <person name="Golenbock D."/>
            <person name="Grisard E.C."/>
            <person name="Fantinatti-Garboggini F."/>
            <person name="de Carvalho F.M."/>
            <person name="Barcellos F.G."/>
            <person name="Prosdocimi F."/>
            <person name="May G."/>
            <person name="Azevedo Junior G.M."/>
            <person name="Guimaraes G.M."/>
            <person name="Goldman G.H."/>
            <person name="Padilha I.Q."/>
            <person name="Batista Jda S."/>
            <person name="Ferro J.A."/>
            <person name="Ribeiro J.M."/>
            <person name="Fietto J.L."/>
            <person name="Dabbas K.M."/>
            <person name="Cerdeira L."/>
            <person name="Agnez-Lima L.F."/>
            <person name="Brocchi M."/>
            <person name="de Carvalho M.O."/>
            <person name="Teixeira Mde M."/>
            <person name="Diniz Maia Mde M."/>
            <person name="Goldman M.H."/>
            <person name="Cruz Schneider M.P."/>
            <person name="Felipe M.S."/>
            <person name="Hungria M."/>
            <person name="Nicolas M.F."/>
            <person name="Pereira M."/>
            <person name="Montes M.A."/>
            <person name="Cantao M.E."/>
            <person name="Vincentz M."/>
            <person name="Rafael M.S."/>
            <person name="Silverman N."/>
            <person name="Stoco P.H."/>
            <person name="Souza R.C."/>
            <person name="Vicentini R."/>
            <person name="Gazzinelli R.T."/>
            <person name="Neves Rde O."/>
            <person name="Silva R."/>
            <person name="Astolfi-Filho S."/>
            <person name="Maciel T.E."/>
            <person name="Urmenyi T.P."/>
            <person name="Tadei W.P."/>
            <person name="Camargo E.P."/>
            <person name="de Vasconcelos A.T."/>
        </authorList>
    </citation>
    <scope>NUCLEOTIDE SEQUENCE</scope>
</reference>
<sequence>MTPQVRPCIDEEFTADSPTRQQLVNGVPMWIFDNLDMEGEEDDMNAEPSDQITSDNSSIQPIPTQQTLEDAVNANNQSGAVAYLNDMLSCLFHDLDEENESSDLESLDANCPKPTAGRESSPSISHWNDSDCTVVENSIVVPVPAVQETSNGAHGDVDNGSSGIITPSNPASDTESTSVSRKRTNQSTDCYVTQIPTAIFDTFDGSSHPRTTDETLRDLNCSPYELVPMDSIKLQTFSSESESGCTNQTLNELANGDDDDRSRLPAKRIKLHSIENINIIHQQISNLSTVTTSNSEGSSDLFSYSTPDEDLHTVNSEPTGTSVEPDKHDHVTQRRPKKQPVQPSSLDAATPNESPNGRLHWNAGDFLRPTVEAKIQLHESLRSMLPGLFAKQLTESERFDPLPLIEQKLSLIRLVAAGLKRSYCKNADLGCVVAIASQLAYGNPDGSYLLWRI</sequence>
<reference evidence="2" key="2">
    <citation type="submission" date="2010-05" db="EMBL/GenBank/DDBJ databases">
        <authorList>
            <person name="Almeida L.G."/>
            <person name="Nicolas M.F."/>
            <person name="Souza R.C."/>
            <person name="Vasconcelos A.T.R."/>
        </authorList>
    </citation>
    <scope>NUCLEOTIDE SEQUENCE</scope>
</reference>
<feature type="compositionally biased region" description="Polar residues" evidence="1">
    <location>
        <begin position="341"/>
        <end position="355"/>
    </location>
</feature>
<evidence type="ECO:0000256" key="1">
    <source>
        <dbReference type="SAM" id="MobiDB-lite"/>
    </source>
</evidence>
<protein>
    <submittedName>
        <fullName evidence="2 3">Uncharacterized protein</fullName>
    </submittedName>
</protein>
<keyword evidence="4" id="KW-1185">Reference proteome</keyword>
<gene>
    <name evidence="2" type="ORF">AND_002270</name>
</gene>
<dbReference type="AlphaFoldDB" id="W5JRQ8"/>
<dbReference type="EMBL" id="ADMH02000549">
    <property type="protein sequence ID" value="ETN65968.1"/>
    <property type="molecule type" value="Genomic_DNA"/>
</dbReference>
<feature type="compositionally biased region" description="Polar residues" evidence="1">
    <location>
        <begin position="159"/>
        <end position="186"/>
    </location>
</feature>
<feature type="compositionally biased region" description="Polar residues" evidence="1">
    <location>
        <begin position="289"/>
        <end position="306"/>
    </location>
</feature>
<evidence type="ECO:0000313" key="2">
    <source>
        <dbReference type="EMBL" id="ETN65968.1"/>
    </source>
</evidence>
<dbReference type="Proteomes" id="UP000000673">
    <property type="component" value="Unassembled WGS sequence"/>
</dbReference>
<feature type="region of interest" description="Disordered" evidence="1">
    <location>
        <begin position="101"/>
        <end position="125"/>
    </location>
</feature>
<evidence type="ECO:0000313" key="3">
    <source>
        <dbReference type="EnsemblMetazoa" id="ADAC002270-PA"/>
    </source>
</evidence>
<accession>W5JRQ8</accession>
<feature type="compositionally biased region" description="Polar residues" evidence="1">
    <location>
        <begin position="238"/>
        <end position="252"/>
    </location>
</feature>
<feature type="region of interest" description="Disordered" evidence="1">
    <location>
        <begin position="149"/>
        <end position="186"/>
    </location>
</feature>
<reference evidence="3" key="4">
    <citation type="submission" date="2015-06" db="UniProtKB">
        <authorList>
            <consortium name="EnsemblMetazoa"/>
        </authorList>
    </citation>
    <scope>IDENTIFICATION</scope>
</reference>
<dbReference type="HOGENOM" id="CLU_604418_0_0_1"/>
<feature type="region of interest" description="Disordered" evidence="1">
    <location>
        <begin position="289"/>
        <end position="359"/>
    </location>
</feature>
<proteinExistence type="predicted"/>
<name>W5JRQ8_ANODA</name>
<feature type="compositionally biased region" description="Polar residues" evidence="1">
    <location>
        <begin position="313"/>
        <end position="322"/>
    </location>
</feature>